<proteinExistence type="predicted"/>
<accession>A0ABT0I4B1</accession>
<reference evidence="1 2" key="1">
    <citation type="submission" date="2022-04" db="EMBL/GenBank/DDBJ databases">
        <title>Streptomyces sp. nov. LCR6-01 isolated from Lichen of Dirinaria sp.</title>
        <authorList>
            <person name="Kanchanasin P."/>
            <person name="Tanasupawat S."/>
            <person name="Phongsopitanun W."/>
        </authorList>
    </citation>
    <scope>NUCLEOTIDE SEQUENCE [LARGE SCALE GENOMIC DNA]</scope>
    <source>
        <strain evidence="1 2">LCR6-01</strain>
    </source>
</reference>
<keyword evidence="2" id="KW-1185">Reference proteome</keyword>
<sequence>MPSLIDNEKAFRTATSCGAPSSSQGDCLRSFDATVTRTVIKEQVKSSEYTLYLHGLAQVPRSIDMGASEPLLKRLHPGDHVTVAL</sequence>
<protein>
    <submittedName>
        <fullName evidence="1">Uncharacterized protein</fullName>
    </submittedName>
</protein>
<dbReference type="EMBL" id="JALPTH010000001">
    <property type="protein sequence ID" value="MCK8676121.1"/>
    <property type="molecule type" value="Genomic_DNA"/>
</dbReference>
<evidence type="ECO:0000313" key="1">
    <source>
        <dbReference type="EMBL" id="MCK8676121.1"/>
    </source>
</evidence>
<comment type="caution">
    <text evidence="1">The sequence shown here is derived from an EMBL/GenBank/DDBJ whole genome shotgun (WGS) entry which is preliminary data.</text>
</comment>
<dbReference type="Proteomes" id="UP001522868">
    <property type="component" value="Unassembled WGS sequence"/>
</dbReference>
<evidence type="ECO:0000313" key="2">
    <source>
        <dbReference type="Proteomes" id="UP001522868"/>
    </source>
</evidence>
<dbReference type="RefSeq" id="WP_248631303.1">
    <property type="nucleotide sequence ID" value="NZ_JALPTH010000001.1"/>
</dbReference>
<gene>
    <name evidence="1" type="ORF">M1O15_01555</name>
</gene>
<organism evidence="1 2">
    <name type="scientific">Streptomyces lichenis</name>
    <dbReference type="NCBI Taxonomy" id="2306967"/>
    <lineage>
        <taxon>Bacteria</taxon>
        <taxon>Bacillati</taxon>
        <taxon>Actinomycetota</taxon>
        <taxon>Actinomycetes</taxon>
        <taxon>Kitasatosporales</taxon>
        <taxon>Streptomycetaceae</taxon>
        <taxon>Streptomyces</taxon>
    </lineage>
</organism>
<name>A0ABT0I4B1_9ACTN</name>